<comment type="caution">
    <text evidence="1">The sequence shown here is derived from an EMBL/GenBank/DDBJ whole genome shotgun (WGS) entry which is preliminary data.</text>
</comment>
<sequence length="140" mass="15999">MDQRFRRAIIIAFLLFFSSALSLPIIASERLSEDQRSAMSGTNPVRIILRGFSAQDIKSIESFLVHHSAHQHHAVFVRSSAESELHVVFASDRDTLLFFMAKILANLRIHFHRAVNDEKVIYTLLQREKETAGKIPQGVW</sequence>
<proteinExistence type="predicted"/>
<dbReference type="RefSeq" id="WP_376919724.1">
    <property type="nucleotide sequence ID" value="NZ_JBHRSW010000014.1"/>
</dbReference>
<name>A0ABV7FT12_9ALTE</name>
<dbReference type="Proteomes" id="UP001595478">
    <property type="component" value="Unassembled WGS sequence"/>
</dbReference>
<dbReference type="EMBL" id="JBHRSW010000014">
    <property type="protein sequence ID" value="MFC3121586.1"/>
    <property type="molecule type" value="Genomic_DNA"/>
</dbReference>
<evidence type="ECO:0000313" key="1">
    <source>
        <dbReference type="EMBL" id="MFC3121586.1"/>
    </source>
</evidence>
<reference evidence="2" key="1">
    <citation type="journal article" date="2019" name="Int. J. Syst. Evol. Microbiol.">
        <title>The Global Catalogue of Microorganisms (GCM) 10K type strain sequencing project: providing services to taxonomists for standard genome sequencing and annotation.</title>
        <authorList>
            <consortium name="The Broad Institute Genomics Platform"/>
            <consortium name="The Broad Institute Genome Sequencing Center for Infectious Disease"/>
            <person name="Wu L."/>
            <person name="Ma J."/>
        </authorList>
    </citation>
    <scope>NUCLEOTIDE SEQUENCE [LARGE SCALE GENOMIC DNA]</scope>
    <source>
        <strain evidence="2">KCTC 52473</strain>
    </source>
</reference>
<evidence type="ECO:0000313" key="2">
    <source>
        <dbReference type="Proteomes" id="UP001595478"/>
    </source>
</evidence>
<accession>A0ABV7FT12</accession>
<protein>
    <submittedName>
        <fullName evidence="1">Uncharacterized protein</fullName>
    </submittedName>
</protein>
<keyword evidence="2" id="KW-1185">Reference proteome</keyword>
<gene>
    <name evidence="1" type="ORF">ACFOHL_08120</name>
</gene>
<organism evidence="1 2">
    <name type="scientific">Agaribacter flavus</name>
    <dbReference type="NCBI Taxonomy" id="1902781"/>
    <lineage>
        <taxon>Bacteria</taxon>
        <taxon>Pseudomonadati</taxon>
        <taxon>Pseudomonadota</taxon>
        <taxon>Gammaproteobacteria</taxon>
        <taxon>Alteromonadales</taxon>
        <taxon>Alteromonadaceae</taxon>
        <taxon>Agaribacter</taxon>
    </lineage>
</organism>